<dbReference type="Gene3D" id="2.60.120.260">
    <property type="entry name" value="Galactose-binding domain-like"/>
    <property type="match status" value="1"/>
</dbReference>
<dbReference type="AlphaFoldDB" id="A0A2W5VBX8"/>
<dbReference type="SUPFAM" id="SSF52266">
    <property type="entry name" value="SGNH hydrolase"/>
    <property type="match status" value="1"/>
</dbReference>
<accession>A0A2W5VBX8</accession>
<feature type="domain" description="Sialate O-acetylesterase" evidence="3">
    <location>
        <begin position="106"/>
        <end position="211"/>
    </location>
</feature>
<evidence type="ECO:0000259" key="3">
    <source>
        <dbReference type="Pfam" id="PF03629"/>
    </source>
</evidence>
<proteinExistence type="predicted"/>
<protein>
    <recommendedName>
        <fullName evidence="3">Sialate O-acetylesterase domain-containing protein</fullName>
    </recommendedName>
</protein>
<name>A0A2W5VBX8_9CAUL</name>
<comment type="caution">
    <text evidence="4">The sequence shown here is derived from an EMBL/GenBank/DDBJ whole genome shotgun (WGS) entry which is preliminary data.</text>
</comment>
<dbReference type="RefSeq" id="WP_304279810.1">
    <property type="nucleotide sequence ID" value="NZ_QFQZ01000052.1"/>
</dbReference>
<feature type="signal peptide" evidence="2">
    <location>
        <begin position="1"/>
        <end position="22"/>
    </location>
</feature>
<dbReference type="GO" id="GO:0001681">
    <property type="term" value="F:sialate O-acetylesterase activity"/>
    <property type="evidence" value="ECO:0007669"/>
    <property type="project" value="InterPro"/>
</dbReference>
<reference evidence="4 5" key="1">
    <citation type="submission" date="2017-08" db="EMBL/GenBank/DDBJ databases">
        <title>Infants hospitalized years apart are colonized by the same room-sourced microbial strains.</title>
        <authorList>
            <person name="Brooks B."/>
            <person name="Olm M.R."/>
            <person name="Firek B.A."/>
            <person name="Baker R."/>
            <person name="Thomas B.C."/>
            <person name="Morowitz M.J."/>
            <person name="Banfield J.F."/>
        </authorList>
    </citation>
    <scope>NUCLEOTIDE SEQUENCE [LARGE SCALE GENOMIC DNA]</scope>
    <source>
        <strain evidence="4">S2_003_000_R2_4</strain>
    </source>
</reference>
<feature type="chain" id="PRO_5016073703" description="Sialate O-acetylesterase domain-containing protein" evidence="2">
    <location>
        <begin position="23"/>
        <end position="652"/>
    </location>
</feature>
<dbReference type="InterPro" id="IPR008979">
    <property type="entry name" value="Galactose-bd-like_sf"/>
</dbReference>
<dbReference type="Gene3D" id="3.40.50.1110">
    <property type="entry name" value="SGNH hydrolase"/>
    <property type="match status" value="2"/>
</dbReference>
<dbReference type="InterPro" id="IPR039329">
    <property type="entry name" value="SIAE"/>
</dbReference>
<dbReference type="EMBL" id="QFQZ01000052">
    <property type="protein sequence ID" value="PZR32845.1"/>
    <property type="molecule type" value="Genomic_DNA"/>
</dbReference>
<dbReference type="Proteomes" id="UP000249393">
    <property type="component" value="Unassembled WGS sequence"/>
</dbReference>
<gene>
    <name evidence="4" type="ORF">DI526_15405</name>
</gene>
<sequence length="652" mass="69155">MDRRSSMGGVAMLLACAGVAAAEPLKLPALFTDHMVLQRNRPIAISGLGPPGATISVRYGGHAVDASAQPDGRWVATLPAIASFQGDLEVVDSTGGSLRRTDVVTGDVFLCSGQSNMDLAVSDTSYPRRTAEEGEGEPVRILKIRRTSLATPARDLTADIGWAPAGPDSLPGFSAACWHMARNLVAAGVDAPIGLIQASWGGASIEDWIPPAALENLADYGDKTRLLAAYGQDPAAATAQVAAATDAWASTIDRSASASSRPDHDDSNWPTITLPGAWERSGVASLRSYDGIVWFRRTLTLTSDQAGRSAILKLGQIDERDQVWVNGRVVGATVLAGEPRAYVLPPGALVSGRNVIAVRVVDERGSGGFLGRRGDLALALADAPSVDLSGEWRFRTAGSRLDWKTTPPFVAWSAPRGVSTMWNGMIAPLQGFPLKGVAWYQGESNVSEADAYRGLIRVWAQSWRAFFGDLKLPIVIAQLPSYGPKAARPSDGEWPRLREAQRLAAVDDPQMGLAVLIDLGVSYDIHPAHKEKVGERLANEMLRLAYARKVLSAPSPVVAEHTPEGVRVRFTDTGGGLVAYGSSGATAFELCDGQNVCEFAPAKVEGDSVILPRAPTSFMVRYAWQGSPPVNLYGGSGLPVAPFSLSIHPAAR</sequence>
<evidence type="ECO:0000256" key="1">
    <source>
        <dbReference type="ARBA" id="ARBA00022801"/>
    </source>
</evidence>
<dbReference type="InterPro" id="IPR005181">
    <property type="entry name" value="SASA"/>
</dbReference>
<keyword evidence="2" id="KW-0732">Signal</keyword>
<dbReference type="GO" id="GO:0005975">
    <property type="term" value="P:carbohydrate metabolic process"/>
    <property type="evidence" value="ECO:0007669"/>
    <property type="project" value="TreeGrafter"/>
</dbReference>
<evidence type="ECO:0000256" key="2">
    <source>
        <dbReference type="SAM" id="SignalP"/>
    </source>
</evidence>
<dbReference type="PANTHER" id="PTHR22901:SF0">
    <property type="entry name" value="SIALATE O-ACETYLESTERASE"/>
    <property type="match status" value="1"/>
</dbReference>
<dbReference type="PANTHER" id="PTHR22901">
    <property type="entry name" value="SIALATE O-ACETYLESTERASE"/>
    <property type="match status" value="1"/>
</dbReference>
<dbReference type="SUPFAM" id="SSF49785">
    <property type="entry name" value="Galactose-binding domain-like"/>
    <property type="match status" value="1"/>
</dbReference>
<organism evidence="4 5">
    <name type="scientific">Caulobacter segnis</name>
    <dbReference type="NCBI Taxonomy" id="88688"/>
    <lineage>
        <taxon>Bacteria</taxon>
        <taxon>Pseudomonadati</taxon>
        <taxon>Pseudomonadota</taxon>
        <taxon>Alphaproteobacteria</taxon>
        <taxon>Caulobacterales</taxon>
        <taxon>Caulobacteraceae</taxon>
        <taxon>Caulobacter</taxon>
    </lineage>
</organism>
<keyword evidence="1" id="KW-0378">Hydrolase</keyword>
<feature type="domain" description="Sialate O-acetylesterase" evidence="3">
    <location>
        <begin position="431"/>
        <end position="542"/>
    </location>
</feature>
<evidence type="ECO:0000313" key="4">
    <source>
        <dbReference type="EMBL" id="PZR32845.1"/>
    </source>
</evidence>
<evidence type="ECO:0000313" key="5">
    <source>
        <dbReference type="Proteomes" id="UP000249393"/>
    </source>
</evidence>
<dbReference type="InterPro" id="IPR036514">
    <property type="entry name" value="SGNH_hydro_sf"/>
</dbReference>
<dbReference type="Pfam" id="PF03629">
    <property type="entry name" value="SASA"/>
    <property type="match status" value="2"/>
</dbReference>
<dbReference type="PROSITE" id="PS51257">
    <property type="entry name" value="PROKAR_LIPOPROTEIN"/>
    <property type="match status" value="1"/>
</dbReference>